<dbReference type="AlphaFoldDB" id="A0A5N6E5E8"/>
<name>A0A5N6E5E8_9EURO</name>
<evidence type="ECO:0000313" key="2">
    <source>
        <dbReference type="Proteomes" id="UP000326799"/>
    </source>
</evidence>
<dbReference type="EMBL" id="ML733889">
    <property type="protein sequence ID" value="KAB8212782.1"/>
    <property type="molecule type" value="Genomic_DNA"/>
</dbReference>
<gene>
    <name evidence="1" type="ORF">BDV33DRAFT_186169</name>
</gene>
<accession>A0A5N6E5E8</accession>
<sequence length="229" mass="27341">MLPDMLSIISNFITMDTDIAYQLYQRALRFPLENISKYEDNLFSLTSLDFLASRYDLGDLISKFWEEHLQPDNCREVFELICSIARGYQTNCQFLLPFFRYRIEDEVSEYLNEVHGPRSRMVLSGALARCQDEISSDLHSENYYDQKAEEALEYPYDPDFDSESYYEHEDRLQIDDGYREMWRRNMQIRDELAERCHASTQASWEDLFQKAVEFVEQGPRRGFRFDLVD</sequence>
<evidence type="ECO:0000313" key="1">
    <source>
        <dbReference type="EMBL" id="KAB8212782.1"/>
    </source>
</evidence>
<dbReference type="Proteomes" id="UP000326799">
    <property type="component" value="Unassembled WGS sequence"/>
</dbReference>
<proteinExistence type="predicted"/>
<keyword evidence="2" id="KW-1185">Reference proteome</keyword>
<protein>
    <submittedName>
        <fullName evidence="1">Uncharacterized protein</fullName>
    </submittedName>
</protein>
<organism evidence="1 2">
    <name type="scientific">Aspergillus novoparasiticus</name>
    <dbReference type="NCBI Taxonomy" id="986946"/>
    <lineage>
        <taxon>Eukaryota</taxon>
        <taxon>Fungi</taxon>
        <taxon>Dikarya</taxon>
        <taxon>Ascomycota</taxon>
        <taxon>Pezizomycotina</taxon>
        <taxon>Eurotiomycetes</taxon>
        <taxon>Eurotiomycetidae</taxon>
        <taxon>Eurotiales</taxon>
        <taxon>Aspergillaceae</taxon>
        <taxon>Aspergillus</taxon>
        <taxon>Aspergillus subgen. Circumdati</taxon>
    </lineage>
</organism>
<reference evidence="1 2" key="1">
    <citation type="submission" date="2019-04" db="EMBL/GenBank/DDBJ databases">
        <title>Fungal friends and foes A comparative genomics study of 23 Aspergillus species from section Flavi.</title>
        <authorList>
            <consortium name="DOE Joint Genome Institute"/>
            <person name="Kjaerbolling I."/>
            <person name="Vesth T.C."/>
            <person name="Frisvad J.C."/>
            <person name="Nybo J.L."/>
            <person name="Theobald S."/>
            <person name="Kildgaard S."/>
            <person name="Petersen T.I."/>
            <person name="Kuo A."/>
            <person name="Sato A."/>
            <person name="Lyhne E.K."/>
            <person name="Kogle M.E."/>
            <person name="Wiebenga A."/>
            <person name="Kun R.S."/>
            <person name="Lubbers R.J."/>
            <person name="Makela M.R."/>
            <person name="Barry K."/>
            <person name="Chovatia M."/>
            <person name="Clum A."/>
            <person name="Daum C."/>
            <person name="Haridas S."/>
            <person name="He G."/>
            <person name="LaButti K."/>
            <person name="Lipzen A."/>
            <person name="Mondo S."/>
            <person name="Pangilinan J."/>
            <person name="Riley R."/>
            <person name="Salamov A."/>
            <person name="Simmons B.A."/>
            <person name="Magnuson J.K."/>
            <person name="Henrissat B."/>
            <person name="Mortensen U.H."/>
            <person name="Larsen T.O."/>
            <person name="De vries R.P."/>
            <person name="Grigoriev I.V."/>
            <person name="Machida M."/>
            <person name="Baker S.E."/>
            <person name="Andersen M.R."/>
        </authorList>
    </citation>
    <scope>NUCLEOTIDE SEQUENCE [LARGE SCALE GENOMIC DNA]</scope>
    <source>
        <strain evidence="1 2">CBS 126849</strain>
    </source>
</reference>